<evidence type="ECO:0000259" key="26">
    <source>
        <dbReference type="PROSITE" id="PS51066"/>
    </source>
</evidence>
<dbReference type="GO" id="GO:0005654">
    <property type="term" value="C:nucleoplasm"/>
    <property type="evidence" value="ECO:0007669"/>
    <property type="project" value="UniProtKB-ARBA"/>
</dbReference>
<dbReference type="PANTHER" id="PTHR22993">
    <property type="entry name" value="FORMAMIDOPYRIMIDINE-DNA GLYCOSYLASE"/>
    <property type="match status" value="1"/>
</dbReference>
<evidence type="ECO:0000256" key="18">
    <source>
        <dbReference type="ARBA" id="ARBA00044632"/>
    </source>
</evidence>
<dbReference type="Pfam" id="PF06839">
    <property type="entry name" value="Zn_ribbon_GRF"/>
    <property type="match status" value="2"/>
</dbReference>
<dbReference type="SUPFAM" id="SSF81624">
    <property type="entry name" value="N-terminal domain of MutM-like DNA repair proteins"/>
    <property type="match status" value="1"/>
</dbReference>
<dbReference type="GO" id="GO:0008270">
    <property type="term" value="F:zinc ion binding"/>
    <property type="evidence" value="ECO:0007669"/>
    <property type="project" value="UniProtKB-KW"/>
</dbReference>
<keyword evidence="17" id="KW-0326">Glycosidase</keyword>
<keyword evidence="11" id="KW-0862">Zinc</keyword>
<evidence type="ECO:0000256" key="2">
    <source>
        <dbReference type="ARBA" id="ARBA00004286"/>
    </source>
</evidence>
<keyword evidence="6" id="KW-0479">Metal-binding</keyword>
<dbReference type="Gene3D" id="3.20.190.10">
    <property type="entry name" value="MutM-like, N-terminal"/>
    <property type="match status" value="1"/>
</dbReference>
<keyword evidence="10" id="KW-0378">Hydrolase</keyword>
<dbReference type="PROSITE" id="PS50199">
    <property type="entry name" value="ZF_RANBP2_2"/>
    <property type="match status" value="1"/>
</dbReference>
<dbReference type="InterPro" id="IPR012319">
    <property type="entry name" value="FPG_cat"/>
</dbReference>
<comment type="similarity">
    <text evidence="3">Belongs to the FPG family.</text>
</comment>
<keyword evidence="5" id="KW-0158">Chromosome</keyword>
<evidence type="ECO:0000256" key="8">
    <source>
        <dbReference type="ARBA" id="ARBA00022763"/>
    </source>
</evidence>
<evidence type="ECO:0000256" key="21">
    <source>
        <dbReference type="ARBA" id="ARBA00082922"/>
    </source>
</evidence>
<protein>
    <recommendedName>
        <fullName evidence="19">Endonuclease 8-like 3</fullName>
        <ecNumber evidence="4">4.2.99.18</ecNumber>
    </recommendedName>
    <alternativeName>
        <fullName evidence="20">DNA glycosylase/AP lyase Neil3</fullName>
    </alternativeName>
    <alternativeName>
        <fullName evidence="22">Endonuclease VIII-like 3</fullName>
    </alternativeName>
    <alternativeName>
        <fullName evidence="21">Nei-like protein 3</fullName>
    </alternativeName>
</protein>
<dbReference type="EMBL" id="CAJPWZ010003122">
    <property type="protein sequence ID" value="CAG2252574.1"/>
    <property type="molecule type" value="Genomic_DNA"/>
</dbReference>
<dbReference type="PROSITE" id="PS51068">
    <property type="entry name" value="FPG_CAT"/>
    <property type="match status" value="1"/>
</dbReference>
<dbReference type="Gene3D" id="2.30.30.380">
    <property type="entry name" value="Zn-finger domain of Sec23/24"/>
    <property type="match status" value="1"/>
</dbReference>
<evidence type="ECO:0000256" key="11">
    <source>
        <dbReference type="ARBA" id="ARBA00022833"/>
    </source>
</evidence>
<comment type="caution">
    <text evidence="29">The sequence shown here is derived from an EMBL/GenBank/DDBJ whole genome shotgun (WGS) entry which is preliminary data.</text>
</comment>
<dbReference type="GO" id="GO:0005694">
    <property type="term" value="C:chromosome"/>
    <property type="evidence" value="ECO:0007669"/>
    <property type="project" value="UniProtKB-SubCell"/>
</dbReference>
<dbReference type="Pfam" id="PF01149">
    <property type="entry name" value="Fapy_DNA_glyco"/>
    <property type="match status" value="1"/>
</dbReference>
<dbReference type="SMART" id="SM00547">
    <property type="entry name" value="ZnF_RBZ"/>
    <property type="match status" value="1"/>
</dbReference>
<evidence type="ECO:0000313" key="30">
    <source>
        <dbReference type="Proteomes" id="UP000683360"/>
    </source>
</evidence>
<keyword evidence="16" id="KW-0511">Multifunctional enzyme</keyword>
<dbReference type="InterPro" id="IPR035937">
    <property type="entry name" value="FPG_N"/>
</dbReference>
<keyword evidence="14" id="KW-0456">Lyase</keyword>
<dbReference type="InterPro" id="IPR010666">
    <property type="entry name" value="Znf_GRF"/>
</dbReference>
<evidence type="ECO:0000256" key="20">
    <source>
        <dbReference type="ARBA" id="ARBA00081871"/>
    </source>
</evidence>
<evidence type="ECO:0000256" key="23">
    <source>
        <dbReference type="PROSITE-ProRule" id="PRU00322"/>
    </source>
</evidence>
<evidence type="ECO:0000313" key="29">
    <source>
        <dbReference type="EMBL" id="CAG2252574.1"/>
    </source>
</evidence>
<evidence type="ECO:0000256" key="19">
    <source>
        <dbReference type="ARBA" id="ARBA00073168"/>
    </source>
</evidence>
<evidence type="ECO:0000256" key="22">
    <source>
        <dbReference type="ARBA" id="ARBA00083341"/>
    </source>
</evidence>
<dbReference type="OrthoDB" id="498125at2759"/>
<keyword evidence="13" id="KW-0234">DNA repair</keyword>
<dbReference type="SUPFAM" id="SSF90209">
    <property type="entry name" value="Ran binding protein zinc finger-like"/>
    <property type="match status" value="1"/>
</dbReference>
<dbReference type="PANTHER" id="PTHR22993:SF10">
    <property type="entry name" value="ENDONUCLEASE 8-LIKE 3"/>
    <property type="match status" value="1"/>
</dbReference>
<dbReference type="Pfam" id="PF06831">
    <property type="entry name" value="H2TH"/>
    <property type="match status" value="1"/>
</dbReference>
<evidence type="ECO:0000259" key="28">
    <source>
        <dbReference type="PROSITE" id="PS51999"/>
    </source>
</evidence>
<evidence type="ECO:0000256" key="3">
    <source>
        <dbReference type="ARBA" id="ARBA00009409"/>
    </source>
</evidence>
<dbReference type="InterPro" id="IPR036443">
    <property type="entry name" value="Znf_RanBP2_sf"/>
</dbReference>
<sequence>MVEGPGCKIKGEKIKGKLKGKIVKSVHGNAVDKEIKPTKGITTSQFHQLIGRRLDEVQTVGKELFMYFGEICLRVHFLMAGSFLVNNKKLDHDHGGTAETASLEIQLSEDKLSFYKSGVIIRSSQVCQERYENFHDLDICSPVFNQKRAVAMVMEQTNRMVCDVLLDQDILPGVGNIIKNEALFDSGIKPDSKINELKEEHVLHLVKMTRDFSMIFYKCRSTGTNLGKFMKIYNKGKCAQCGGKVVICRLGEDNDRMTYFCGQCQDNNLKQKQTRTLPTKNSLLGWVQTGKLQQMAQPEEAVDWACSVCTLVNRAAAVTCDACMTKRERNLTPDVIKQGSKTAPHLTNGTKDNPINLTANSQKRKSADPVTSNTIKRPKIDKVVKKEEKQDAVVSKIPPCPGHKQKCNMTEVRKKGDNYLRWFFSCSLPRSKQCKFFKWADESFPLCEGHVKPCTIRTVMKQGQNNGRKFFTCSFPKNKQCGYFEWAIGYD</sequence>
<evidence type="ECO:0000256" key="1">
    <source>
        <dbReference type="ARBA" id="ARBA00004123"/>
    </source>
</evidence>
<keyword evidence="7" id="KW-0677">Repeat</keyword>
<evidence type="ECO:0000256" key="15">
    <source>
        <dbReference type="ARBA" id="ARBA00023242"/>
    </source>
</evidence>
<gene>
    <name evidence="29" type="ORF">MEDL_64126</name>
</gene>
<evidence type="ECO:0000256" key="14">
    <source>
        <dbReference type="ARBA" id="ARBA00023239"/>
    </source>
</evidence>
<dbReference type="Pfam" id="PF00641">
    <property type="entry name" value="Zn_ribbon_RanBP"/>
    <property type="match status" value="1"/>
</dbReference>
<evidence type="ECO:0000256" key="5">
    <source>
        <dbReference type="ARBA" id="ARBA00022454"/>
    </source>
</evidence>
<dbReference type="GO" id="GO:0140078">
    <property type="term" value="F:class I DNA-(apurinic or apyrimidinic site) endonuclease activity"/>
    <property type="evidence" value="ECO:0007669"/>
    <property type="project" value="UniProtKB-EC"/>
</dbReference>
<dbReference type="InterPro" id="IPR015887">
    <property type="entry name" value="DNA_glyclase_Znf_dom_DNA_BS"/>
</dbReference>
<dbReference type="PROSITE" id="PS51999">
    <property type="entry name" value="ZF_GRF"/>
    <property type="match status" value="2"/>
</dbReference>
<dbReference type="EC" id="4.2.99.18" evidence="4"/>
<keyword evidence="9 23" id="KW-0863">Zinc-finger</keyword>
<feature type="compositionally biased region" description="Polar residues" evidence="24">
    <location>
        <begin position="339"/>
        <end position="361"/>
    </location>
</feature>
<feature type="domain" description="FPG-type" evidence="26">
    <location>
        <begin position="231"/>
        <end position="266"/>
    </location>
</feature>
<evidence type="ECO:0000256" key="10">
    <source>
        <dbReference type="ARBA" id="ARBA00022801"/>
    </source>
</evidence>
<dbReference type="PROSITE" id="PS01358">
    <property type="entry name" value="ZF_RANBP2_1"/>
    <property type="match status" value="1"/>
</dbReference>
<feature type="domain" description="RanBP2-type" evidence="25">
    <location>
        <begin position="299"/>
        <end position="329"/>
    </location>
</feature>
<proteinExistence type="inferred from homology"/>
<comment type="subcellular location">
    <subcellularLocation>
        <location evidence="2">Chromosome</location>
    </subcellularLocation>
    <subcellularLocation>
        <location evidence="1">Nucleus</location>
    </subcellularLocation>
</comment>
<evidence type="ECO:0000256" key="4">
    <source>
        <dbReference type="ARBA" id="ARBA00012720"/>
    </source>
</evidence>
<evidence type="ECO:0000256" key="7">
    <source>
        <dbReference type="ARBA" id="ARBA00022737"/>
    </source>
</evidence>
<dbReference type="Gene3D" id="1.10.8.50">
    <property type="match status" value="1"/>
</dbReference>
<keyword evidence="15" id="KW-0539">Nucleus</keyword>
<dbReference type="GO" id="GO:0019104">
    <property type="term" value="F:DNA N-glycosylase activity"/>
    <property type="evidence" value="ECO:0007669"/>
    <property type="project" value="InterPro"/>
</dbReference>
<comment type="catalytic activity">
    <reaction evidence="18">
        <text>2'-deoxyribonucleotide-(2'-deoxyribose 5'-phosphate)-2'-deoxyribonucleotide-DNA = a 3'-end 2'-deoxyribonucleotide-(2,3-dehydro-2,3-deoxyribose 5'-phosphate)-DNA + a 5'-end 5'-phospho-2'-deoxyribonucleoside-DNA + H(+)</text>
        <dbReference type="Rhea" id="RHEA:66592"/>
        <dbReference type="Rhea" id="RHEA-COMP:13180"/>
        <dbReference type="Rhea" id="RHEA-COMP:16897"/>
        <dbReference type="Rhea" id="RHEA-COMP:17067"/>
        <dbReference type="ChEBI" id="CHEBI:15378"/>
        <dbReference type="ChEBI" id="CHEBI:136412"/>
        <dbReference type="ChEBI" id="CHEBI:157695"/>
        <dbReference type="ChEBI" id="CHEBI:167181"/>
        <dbReference type="EC" id="4.2.99.18"/>
    </reaction>
</comment>
<evidence type="ECO:0000256" key="9">
    <source>
        <dbReference type="ARBA" id="ARBA00022771"/>
    </source>
</evidence>
<dbReference type="GO" id="GO:0003684">
    <property type="term" value="F:damaged DNA binding"/>
    <property type="evidence" value="ECO:0007669"/>
    <property type="project" value="InterPro"/>
</dbReference>
<organism evidence="29 30">
    <name type="scientific">Mytilus edulis</name>
    <name type="common">Blue mussel</name>
    <dbReference type="NCBI Taxonomy" id="6550"/>
    <lineage>
        <taxon>Eukaryota</taxon>
        <taxon>Metazoa</taxon>
        <taxon>Spiralia</taxon>
        <taxon>Lophotrochozoa</taxon>
        <taxon>Mollusca</taxon>
        <taxon>Bivalvia</taxon>
        <taxon>Autobranchia</taxon>
        <taxon>Pteriomorphia</taxon>
        <taxon>Mytilida</taxon>
        <taxon>Mytiloidea</taxon>
        <taxon>Mytilidae</taxon>
        <taxon>Mytilinae</taxon>
        <taxon>Mytilus</taxon>
    </lineage>
</organism>
<dbReference type="SMART" id="SM01232">
    <property type="entry name" value="H2TH"/>
    <property type="match status" value="1"/>
</dbReference>
<keyword evidence="8" id="KW-0227">DNA damage</keyword>
<dbReference type="PROSITE" id="PS01242">
    <property type="entry name" value="ZF_FPG_1"/>
    <property type="match status" value="1"/>
</dbReference>
<evidence type="ECO:0000259" key="25">
    <source>
        <dbReference type="PROSITE" id="PS50199"/>
    </source>
</evidence>
<feature type="domain" description="Formamidopyrimidine-DNA glycosylase catalytic" evidence="27">
    <location>
        <begin position="2"/>
        <end position="90"/>
    </location>
</feature>
<dbReference type="InterPro" id="IPR000214">
    <property type="entry name" value="Znf_DNA_glyclase/AP_lyase"/>
</dbReference>
<evidence type="ECO:0000256" key="12">
    <source>
        <dbReference type="ARBA" id="ARBA00023125"/>
    </source>
</evidence>
<evidence type="ECO:0000256" key="13">
    <source>
        <dbReference type="ARBA" id="ARBA00023204"/>
    </source>
</evidence>
<evidence type="ECO:0000256" key="17">
    <source>
        <dbReference type="ARBA" id="ARBA00023295"/>
    </source>
</evidence>
<name>A0A8S3VCM8_MYTED</name>
<dbReference type="FunFam" id="1.10.8.50:FF:000008">
    <property type="entry name" value="Nei-like DNA glycosylase 3"/>
    <property type="match status" value="1"/>
</dbReference>
<feature type="domain" description="GRF-type" evidence="28">
    <location>
        <begin position="447"/>
        <end position="490"/>
    </location>
</feature>
<dbReference type="InterPro" id="IPR001876">
    <property type="entry name" value="Znf_RanBP2"/>
</dbReference>
<reference evidence="29" key="1">
    <citation type="submission" date="2021-03" db="EMBL/GenBank/DDBJ databases">
        <authorList>
            <person name="Bekaert M."/>
        </authorList>
    </citation>
    <scope>NUCLEOTIDE SEQUENCE</scope>
</reference>
<dbReference type="InterPro" id="IPR015886">
    <property type="entry name" value="H2TH_FPG"/>
</dbReference>
<evidence type="ECO:0000259" key="27">
    <source>
        <dbReference type="PROSITE" id="PS51068"/>
    </source>
</evidence>
<dbReference type="AlphaFoldDB" id="A0A8S3VCM8"/>
<dbReference type="InterPro" id="IPR010979">
    <property type="entry name" value="Ribosomal_uS13-like_H2TH"/>
</dbReference>
<feature type="domain" description="GRF-type" evidence="28">
    <location>
        <begin position="400"/>
        <end position="443"/>
    </location>
</feature>
<keyword evidence="12" id="KW-0238">DNA-binding</keyword>
<evidence type="ECO:0000256" key="6">
    <source>
        <dbReference type="ARBA" id="ARBA00022723"/>
    </source>
</evidence>
<keyword evidence="30" id="KW-1185">Reference proteome</keyword>
<dbReference type="SUPFAM" id="SSF46946">
    <property type="entry name" value="S13-like H2TH domain"/>
    <property type="match status" value="1"/>
</dbReference>
<dbReference type="Proteomes" id="UP000683360">
    <property type="component" value="Unassembled WGS sequence"/>
</dbReference>
<feature type="region of interest" description="Disordered" evidence="24">
    <location>
        <begin position="339"/>
        <end position="372"/>
    </location>
</feature>
<evidence type="ECO:0000256" key="16">
    <source>
        <dbReference type="ARBA" id="ARBA00023268"/>
    </source>
</evidence>
<evidence type="ECO:0000256" key="24">
    <source>
        <dbReference type="SAM" id="MobiDB-lite"/>
    </source>
</evidence>
<dbReference type="GO" id="GO:0006284">
    <property type="term" value="P:base-excision repair"/>
    <property type="evidence" value="ECO:0007669"/>
    <property type="project" value="InterPro"/>
</dbReference>
<accession>A0A8S3VCM8</accession>
<dbReference type="PROSITE" id="PS51066">
    <property type="entry name" value="ZF_FPG_2"/>
    <property type="match status" value="1"/>
</dbReference>